<keyword evidence="1" id="KW-1133">Transmembrane helix</keyword>
<comment type="caution">
    <text evidence="2">The sequence shown here is derived from an EMBL/GenBank/DDBJ whole genome shotgun (WGS) entry which is preliminary data.</text>
</comment>
<sequence>MDEAKQSHAGRWLIMLVVALVVAVVWFFWWQNQEAKVRAKAPAQATATVQLVSPGASTQSVANFPVGKAISQEGTLEGPISGQCGNIKWHDLSPREVAHLRKLCPPTAATHQP</sequence>
<protein>
    <submittedName>
        <fullName evidence="2">Uncharacterized protein</fullName>
    </submittedName>
</protein>
<reference evidence="2" key="1">
    <citation type="submission" date="2019-11" db="EMBL/GenBank/DDBJ databases">
        <title>Acidithiobacillus ferrianus sp. nov.: a facultatively anaerobic and extremely acidophilic chemolithoautotroph.</title>
        <authorList>
            <person name="Norris P.R."/>
            <person name="Falagan C."/>
            <person name="Moya-Beltran A."/>
            <person name="Castro M."/>
            <person name="Quatrini R."/>
            <person name="Johnson D.B."/>
        </authorList>
    </citation>
    <scope>NUCLEOTIDE SEQUENCE [LARGE SCALE GENOMIC DNA]</scope>
    <source>
        <strain evidence="2">MG</strain>
    </source>
</reference>
<dbReference type="RefSeq" id="WP_163097965.1">
    <property type="nucleotide sequence ID" value="NZ_CP127523.1"/>
</dbReference>
<dbReference type="AlphaFoldDB" id="A0A845U983"/>
<accession>A0A845U983</accession>
<evidence type="ECO:0000313" key="2">
    <source>
        <dbReference type="EMBL" id="NDU42729.1"/>
    </source>
</evidence>
<keyword evidence="1" id="KW-0472">Membrane</keyword>
<feature type="transmembrane region" description="Helical" evidence="1">
    <location>
        <begin position="12"/>
        <end position="30"/>
    </location>
</feature>
<proteinExistence type="predicted"/>
<keyword evidence="1" id="KW-0812">Transmembrane</keyword>
<organism evidence="2">
    <name type="scientific">Acidithiobacillus ferrianus</name>
    <dbReference type="NCBI Taxonomy" id="2678518"/>
    <lineage>
        <taxon>Bacteria</taxon>
        <taxon>Pseudomonadati</taxon>
        <taxon>Pseudomonadota</taxon>
        <taxon>Acidithiobacillia</taxon>
        <taxon>Acidithiobacillales</taxon>
        <taxon>Acidithiobacillaceae</taxon>
        <taxon>Acidithiobacillus</taxon>
    </lineage>
</organism>
<gene>
    <name evidence="2" type="ORF">GL267_08780</name>
</gene>
<dbReference type="EMBL" id="WNJL01000034">
    <property type="protein sequence ID" value="NDU42729.1"/>
    <property type="molecule type" value="Genomic_DNA"/>
</dbReference>
<evidence type="ECO:0000256" key="1">
    <source>
        <dbReference type="SAM" id="Phobius"/>
    </source>
</evidence>
<name>A0A845U983_9PROT</name>